<dbReference type="InterPro" id="IPR050738">
    <property type="entry name" value="Sulfatase"/>
</dbReference>
<feature type="domain" description="Sulfatase N-terminal" evidence="8">
    <location>
        <begin position="36"/>
        <end position="371"/>
    </location>
</feature>
<evidence type="ECO:0000313" key="10">
    <source>
        <dbReference type="Proteomes" id="UP000318053"/>
    </source>
</evidence>
<evidence type="ECO:0000313" key="9">
    <source>
        <dbReference type="EMBL" id="TWT67559.1"/>
    </source>
</evidence>
<dbReference type="Gene3D" id="3.40.720.10">
    <property type="entry name" value="Alkaline Phosphatase, subunit A"/>
    <property type="match status" value="1"/>
</dbReference>
<sequence length="656" mass="71815" precursor="true">MNTLLRPGLLTATFCPLLLLVTSSGNVMAQTTAPKPNVVLILADDLGWSDTTLFGTTKFYKTPNIERLAARGMTFSRAYSSSPLCSPTRASVLTGLSPARHGITAPTCHLPKVILEAVPATSGPSNRFATLPESVSRLNTRYYTLAEMFKDNGYATGHFGKWHLGPEPYSPLEHGFDVDVPHHPGPGPAGSYVAPWKFKDFDHDPHIPDEHIEDRMAKEAVAFMEKHNDEPFFLNYWMFSVHAPFDAKEKRIAEYRKHVDPGDPQRSPTYAAMIESMDDAVGTLLDTLDRLEIADNTIILFASDNGGNMYNAVDGTTATSNAPLRGGKATMYEGGVRGPAIFVQTGSIEPGSESSEIIQSADFYPTLLEILSIDAQPDQVFDGSSIVPALHGKSLDHKAIFTYFPHAPGVPDWLPPSVSVHRGDWKLIRIFHGGKNGKHRYKLFNLETDIGEQNNLADKFPERVEQLDSLIEQHLVDAQAVRPLPNPNFDPSKYDLTLEGKATLKGGANNPRKTRPKAAGKRVAGWQPGVTCTLSAPESTLLVTSTGRDPYLAHRLPRPIAGTSFTLHVTMTSDSSGEGQVFWQTQDSGPFNAKRSRFVAVEHDGNQHEYAVGFTTKSPLLAVRIDPSRGQGKIAIADIRLVGEDGTTHYRLKLGD</sequence>
<keyword evidence="6" id="KW-0106">Calcium</keyword>
<dbReference type="EMBL" id="SJPK01000004">
    <property type="protein sequence ID" value="TWT67559.1"/>
    <property type="molecule type" value="Genomic_DNA"/>
</dbReference>
<dbReference type="GO" id="GO:0004065">
    <property type="term" value="F:arylsulfatase activity"/>
    <property type="evidence" value="ECO:0007669"/>
    <property type="project" value="UniProtKB-EC"/>
</dbReference>
<evidence type="ECO:0000256" key="3">
    <source>
        <dbReference type="ARBA" id="ARBA00022723"/>
    </source>
</evidence>
<evidence type="ECO:0000256" key="2">
    <source>
        <dbReference type="ARBA" id="ARBA00008779"/>
    </source>
</evidence>
<keyword evidence="5 9" id="KW-0378">Hydrolase</keyword>
<dbReference type="GO" id="GO:0046872">
    <property type="term" value="F:metal ion binding"/>
    <property type="evidence" value="ECO:0007669"/>
    <property type="project" value="UniProtKB-KW"/>
</dbReference>
<evidence type="ECO:0000256" key="6">
    <source>
        <dbReference type="ARBA" id="ARBA00022837"/>
    </source>
</evidence>
<evidence type="ECO:0000256" key="1">
    <source>
        <dbReference type="ARBA" id="ARBA00001913"/>
    </source>
</evidence>
<feature type="signal peptide" evidence="7">
    <location>
        <begin position="1"/>
        <end position="29"/>
    </location>
</feature>
<comment type="similarity">
    <text evidence="2">Belongs to the sulfatase family.</text>
</comment>
<dbReference type="SUPFAM" id="SSF53649">
    <property type="entry name" value="Alkaline phosphatase-like"/>
    <property type="match status" value="1"/>
</dbReference>
<comment type="caution">
    <text evidence="9">The sequence shown here is derived from an EMBL/GenBank/DDBJ whole genome shotgun (WGS) entry which is preliminary data.</text>
</comment>
<name>A0A5C5XYB5_9BACT</name>
<dbReference type="PROSITE" id="PS00523">
    <property type="entry name" value="SULFATASE_1"/>
    <property type="match status" value="1"/>
</dbReference>
<dbReference type="CDD" id="cd16144">
    <property type="entry name" value="ARS_like"/>
    <property type="match status" value="1"/>
</dbReference>
<dbReference type="Proteomes" id="UP000318053">
    <property type="component" value="Unassembled WGS sequence"/>
</dbReference>
<keyword evidence="10" id="KW-1185">Reference proteome</keyword>
<protein>
    <submittedName>
        <fullName evidence="9">Arylsulfatase</fullName>
        <ecNumber evidence="9">3.1.6.1</ecNumber>
    </submittedName>
</protein>
<comment type="cofactor">
    <cofactor evidence="1">
        <name>Ca(2+)</name>
        <dbReference type="ChEBI" id="CHEBI:29108"/>
    </cofactor>
</comment>
<keyword evidence="3" id="KW-0479">Metal-binding</keyword>
<evidence type="ECO:0000256" key="4">
    <source>
        <dbReference type="ARBA" id="ARBA00022729"/>
    </source>
</evidence>
<evidence type="ECO:0000259" key="8">
    <source>
        <dbReference type="Pfam" id="PF00884"/>
    </source>
</evidence>
<evidence type="ECO:0000256" key="5">
    <source>
        <dbReference type="ARBA" id="ARBA00022801"/>
    </source>
</evidence>
<dbReference type="AlphaFoldDB" id="A0A5C5XYB5"/>
<dbReference type="PANTHER" id="PTHR42693">
    <property type="entry name" value="ARYLSULFATASE FAMILY MEMBER"/>
    <property type="match status" value="1"/>
</dbReference>
<dbReference type="Gene3D" id="3.30.1120.10">
    <property type="match status" value="1"/>
</dbReference>
<dbReference type="Pfam" id="PF00884">
    <property type="entry name" value="Sulfatase"/>
    <property type="match status" value="1"/>
</dbReference>
<evidence type="ECO:0000256" key="7">
    <source>
        <dbReference type="SAM" id="SignalP"/>
    </source>
</evidence>
<reference evidence="9 10" key="1">
    <citation type="submission" date="2019-02" db="EMBL/GenBank/DDBJ databases">
        <title>Deep-cultivation of Planctomycetes and their phenomic and genomic characterization uncovers novel biology.</title>
        <authorList>
            <person name="Wiegand S."/>
            <person name="Jogler M."/>
            <person name="Boedeker C."/>
            <person name="Pinto D."/>
            <person name="Vollmers J."/>
            <person name="Rivas-Marin E."/>
            <person name="Kohn T."/>
            <person name="Peeters S.H."/>
            <person name="Heuer A."/>
            <person name="Rast P."/>
            <person name="Oberbeckmann S."/>
            <person name="Bunk B."/>
            <person name="Jeske O."/>
            <person name="Meyerdierks A."/>
            <person name="Storesund J.E."/>
            <person name="Kallscheuer N."/>
            <person name="Luecker S."/>
            <person name="Lage O.M."/>
            <person name="Pohl T."/>
            <person name="Merkel B.J."/>
            <person name="Hornburger P."/>
            <person name="Mueller R.-W."/>
            <person name="Bruemmer F."/>
            <person name="Labrenz M."/>
            <person name="Spormann A.M."/>
            <person name="Op Den Camp H."/>
            <person name="Overmann J."/>
            <person name="Amann R."/>
            <person name="Jetten M.S.M."/>
            <person name="Mascher T."/>
            <person name="Medema M.H."/>
            <person name="Devos D.P."/>
            <person name="Kaster A.-K."/>
            <person name="Ovreas L."/>
            <person name="Rohde M."/>
            <person name="Galperin M.Y."/>
            <person name="Jogler C."/>
        </authorList>
    </citation>
    <scope>NUCLEOTIDE SEQUENCE [LARGE SCALE GENOMIC DNA]</scope>
    <source>
        <strain evidence="9 10">CA85</strain>
    </source>
</reference>
<feature type="chain" id="PRO_5022871805" evidence="7">
    <location>
        <begin position="30"/>
        <end position="656"/>
    </location>
</feature>
<accession>A0A5C5XYB5</accession>
<dbReference type="PANTHER" id="PTHR42693:SF42">
    <property type="entry name" value="ARYLSULFATASE G"/>
    <property type="match status" value="1"/>
</dbReference>
<dbReference type="OrthoDB" id="9783154at2"/>
<organism evidence="9 10">
    <name type="scientific">Allorhodopirellula solitaria</name>
    <dbReference type="NCBI Taxonomy" id="2527987"/>
    <lineage>
        <taxon>Bacteria</taxon>
        <taxon>Pseudomonadati</taxon>
        <taxon>Planctomycetota</taxon>
        <taxon>Planctomycetia</taxon>
        <taxon>Pirellulales</taxon>
        <taxon>Pirellulaceae</taxon>
        <taxon>Allorhodopirellula</taxon>
    </lineage>
</organism>
<dbReference type="EC" id="3.1.6.1" evidence="9"/>
<dbReference type="InterPro" id="IPR017850">
    <property type="entry name" value="Alkaline_phosphatase_core_sf"/>
</dbReference>
<dbReference type="InterPro" id="IPR000917">
    <property type="entry name" value="Sulfatase_N"/>
</dbReference>
<gene>
    <name evidence="9" type="primary">atsA_35</name>
    <name evidence="9" type="ORF">CA85_24100</name>
</gene>
<dbReference type="RefSeq" id="WP_146391400.1">
    <property type="nucleotide sequence ID" value="NZ_SJPK01000004.1"/>
</dbReference>
<keyword evidence="4 7" id="KW-0732">Signal</keyword>
<dbReference type="InterPro" id="IPR024607">
    <property type="entry name" value="Sulfatase_CS"/>
</dbReference>
<proteinExistence type="inferred from homology"/>